<evidence type="ECO:0000313" key="2">
    <source>
        <dbReference type="EMBL" id="EYC34791.1"/>
    </source>
</evidence>
<comment type="caution">
    <text evidence="2">The sequence shown here is derived from an EMBL/GenBank/DDBJ whole genome shotgun (WGS) entry which is preliminary data.</text>
</comment>
<proteinExistence type="predicted"/>
<organism evidence="2 3">
    <name type="scientific">Ancylostoma ceylanicum</name>
    <dbReference type="NCBI Taxonomy" id="53326"/>
    <lineage>
        <taxon>Eukaryota</taxon>
        <taxon>Metazoa</taxon>
        <taxon>Ecdysozoa</taxon>
        <taxon>Nematoda</taxon>
        <taxon>Chromadorea</taxon>
        <taxon>Rhabditida</taxon>
        <taxon>Rhabditina</taxon>
        <taxon>Rhabditomorpha</taxon>
        <taxon>Strongyloidea</taxon>
        <taxon>Ancylostomatidae</taxon>
        <taxon>Ancylostomatinae</taxon>
        <taxon>Ancylostoma</taxon>
    </lineage>
</organism>
<keyword evidence="3" id="KW-1185">Reference proteome</keyword>
<name>A0A016W5C3_9BILA</name>
<dbReference type="AlphaFoldDB" id="A0A016W5C3"/>
<dbReference type="EMBL" id="JARK01001036">
    <property type="protein sequence ID" value="EYC34791.1"/>
    <property type="molecule type" value="Genomic_DNA"/>
</dbReference>
<evidence type="ECO:0000313" key="3">
    <source>
        <dbReference type="Proteomes" id="UP000024635"/>
    </source>
</evidence>
<sequence>MACALKRLIITKMNNLKKADANYQVLFVLVDKRTLRLRIDKQYYTLEEASVRYGINAEEIVKEKQRFLQTSKPVLDRKNNNKSKRQASSGDGPDSKMPRI</sequence>
<evidence type="ECO:0000256" key="1">
    <source>
        <dbReference type="SAM" id="MobiDB-lite"/>
    </source>
</evidence>
<dbReference type="OrthoDB" id="5296287at2759"/>
<feature type="region of interest" description="Disordered" evidence="1">
    <location>
        <begin position="71"/>
        <end position="100"/>
    </location>
</feature>
<gene>
    <name evidence="2" type="primary">Acey_s1437.g3875</name>
    <name evidence="2" type="ORF">Y032_1437g3875</name>
</gene>
<protein>
    <submittedName>
        <fullName evidence="2">Uncharacterized protein</fullName>
    </submittedName>
</protein>
<dbReference type="Proteomes" id="UP000024635">
    <property type="component" value="Unassembled WGS sequence"/>
</dbReference>
<accession>A0A016W5C3</accession>
<reference evidence="3" key="1">
    <citation type="journal article" date="2015" name="Nat. Genet.">
        <title>The genome and transcriptome of the zoonotic hookworm Ancylostoma ceylanicum identify infection-specific gene families.</title>
        <authorList>
            <person name="Schwarz E.M."/>
            <person name="Hu Y."/>
            <person name="Antoshechkin I."/>
            <person name="Miller M.M."/>
            <person name="Sternberg P.W."/>
            <person name="Aroian R.V."/>
        </authorList>
    </citation>
    <scope>NUCLEOTIDE SEQUENCE</scope>
    <source>
        <strain evidence="3">HY135</strain>
    </source>
</reference>